<keyword evidence="2 5" id="KW-0812">Transmembrane</keyword>
<feature type="transmembrane region" description="Helical" evidence="5">
    <location>
        <begin position="430"/>
        <end position="451"/>
    </location>
</feature>
<proteinExistence type="predicted"/>
<feature type="transmembrane region" description="Helical" evidence="5">
    <location>
        <begin position="481"/>
        <end position="506"/>
    </location>
</feature>
<feature type="transmembrane region" description="Helical" evidence="5">
    <location>
        <begin position="199"/>
        <end position="218"/>
    </location>
</feature>
<keyword evidence="4 5" id="KW-0472">Membrane</keyword>
<feature type="transmembrane region" description="Helical" evidence="5">
    <location>
        <begin position="458"/>
        <end position="475"/>
    </location>
</feature>
<evidence type="ECO:0000259" key="6">
    <source>
        <dbReference type="Pfam" id="PF04932"/>
    </source>
</evidence>
<feature type="transmembrane region" description="Helical" evidence="5">
    <location>
        <begin position="96"/>
        <end position="117"/>
    </location>
</feature>
<comment type="subcellular location">
    <subcellularLocation>
        <location evidence="1">Membrane</location>
        <topology evidence="1">Multi-pass membrane protein</topology>
    </subcellularLocation>
</comment>
<evidence type="ECO:0000256" key="1">
    <source>
        <dbReference type="ARBA" id="ARBA00004141"/>
    </source>
</evidence>
<feature type="transmembrane region" description="Helical" evidence="5">
    <location>
        <begin position="518"/>
        <end position="540"/>
    </location>
</feature>
<feature type="transmembrane region" description="Helical" evidence="5">
    <location>
        <begin position="316"/>
        <end position="336"/>
    </location>
</feature>
<keyword evidence="3 5" id="KW-1133">Transmembrane helix</keyword>
<evidence type="ECO:0000313" key="7">
    <source>
        <dbReference type="EMBL" id="UVI31655.1"/>
    </source>
</evidence>
<keyword evidence="8" id="KW-1185">Reference proteome</keyword>
<protein>
    <submittedName>
        <fullName evidence="7">O-antigen ligase family protein</fullName>
    </submittedName>
</protein>
<dbReference type="RefSeq" id="WP_258387717.1">
    <property type="nucleotide sequence ID" value="NZ_CP091430.1"/>
</dbReference>
<dbReference type="PANTHER" id="PTHR37422:SF13">
    <property type="entry name" value="LIPOPOLYSACCHARIDE BIOSYNTHESIS PROTEIN PA4999-RELATED"/>
    <property type="match status" value="1"/>
</dbReference>
<dbReference type="PANTHER" id="PTHR37422">
    <property type="entry name" value="TEICHURONIC ACID BIOSYNTHESIS PROTEIN TUAE"/>
    <property type="match status" value="1"/>
</dbReference>
<feature type="transmembrane region" description="Helical" evidence="5">
    <location>
        <begin position="129"/>
        <end position="146"/>
    </location>
</feature>
<accession>A0ABY5SDQ7</accession>
<keyword evidence="7" id="KW-0436">Ligase</keyword>
<name>A0ABY5SDQ7_9BACL</name>
<feature type="domain" description="O-antigen ligase-related" evidence="6">
    <location>
        <begin position="316"/>
        <end position="443"/>
    </location>
</feature>
<dbReference type="EMBL" id="CP091430">
    <property type="protein sequence ID" value="UVI31655.1"/>
    <property type="molecule type" value="Genomic_DNA"/>
</dbReference>
<dbReference type="InterPro" id="IPR051533">
    <property type="entry name" value="WaaL-like"/>
</dbReference>
<evidence type="ECO:0000256" key="3">
    <source>
        <dbReference type="ARBA" id="ARBA00022989"/>
    </source>
</evidence>
<sequence length="717" mass="77225">MPGAMAVAAACWFAIVLIVSSYRYGMFFDVSFYRWEWLLAITALASMLLASIARLTRRKLPRRASHRGFPEEPAALIQEKEAASTAPRRAAACWHAVPAAAYGPLAIALLYALSLAFEPASVNGTIGQALRWSAYGAILWSLYFWLRPPSGRIWLAAAIQAAGAFVVWGALAGWMGWIAFPEIVMVTSDEQLSATGARLAGYFQYPNMLGAVAGAYTVWQWLLLVRERSWLAFAAAALQSVPAALVLLLTESRGAWMAAAIGWLAGLLLLGRRERTGWLLYSGWTLLAAGAGYRFLLKAGLHTSGASQGWGEMTGAAVLLAAVILSGLGMIGIRRLLSRGLGRRERLIAWGVWSAGAAAAILLLVTAVQGRVSGNFQTAGSRMLFYQDAFKLFLEAPLFGRGGDTWQVLFTQMQSQPYVGSEVHSGYLELLLDIGLVGAAVFAVVLGALLLRVFRHDRAGLIPLAVLLFHAAADFDMSFGFYWLLAFGWIALYSLEGAGTAGAAAAAGKTPYAFRWRLAARATAAATAAVVFAAAAVTGWQLDRAAQHRASAVAADGDARAAALRAALEANPHWTRIRLELAPLAPPAERAGLLAAGLRSEPQSVPLLWALGTEAAERGDVSQAAAHMRLALRYDRFARVKQTDAVVAMTRLAQSKRAERLYGEARLAAQTALAFYDAYEALGRESYQANGRRFEVTEEAAKAAKVSRRLLDYLQEP</sequence>
<dbReference type="Proteomes" id="UP001057877">
    <property type="component" value="Chromosome"/>
</dbReference>
<evidence type="ECO:0000256" key="4">
    <source>
        <dbReference type="ARBA" id="ARBA00023136"/>
    </source>
</evidence>
<feature type="transmembrane region" description="Helical" evidence="5">
    <location>
        <begin position="348"/>
        <end position="368"/>
    </location>
</feature>
<evidence type="ECO:0000313" key="8">
    <source>
        <dbReference type="Proteomes" id="UP001057877"/>
    </source>
</evidence>
<feature type="transmembrane region" description="Helical" evidence="5">
    <location>
        <begin position="37"/>
        <end position="56"/>
    </location>
</feature>
<dbReference type="GO" id="GO:0016874">
    <property type="term" value="F:ligase activity"/>
    <property type="evidence" value="ECO:0007669"/>
    <property type="project" value="UniProtKB-KW"/>
</dbReference>
<evidence type="ECO:0000256" key="5">
    <source>
        <dbReference type="SAM" id="Phobius"/>
    </source>
</evidence>
<dbReference type="Pfam" id="PF04932">
    <property type="entry name" value="Wzy_C"/>
    <property type="match status" value="1"/>
</dbReference>
<feature type="transmembrane region" description="Helical" evidence="5">
    <location>
        <begin position="153"/>
        <end position="179"/>
    </location>
</feature>
<feature type="transmembrane region" description="Helical" evidence="5">
    <location>
        <begin position="278"/>
        <end position="296"/>
    </location>
</feature>
<dbReference type="InterPro" id="IPR007016">
    <property type="entry name" value="O-antigen_ligase-rel_domated"/>
</dbReference>
<reference evidence="7" key="1">
    <citation type="submission" date="2022-01" db="EMBL/GenBank/DDBJ databases">
        <title>Paenibacillus spongiae sp. nov., isolated from marine sponge.</title>
        <authorList>
            <person name="Li Z."/>
            <person name="Zhang M."/>
        </authorList>
    </citation>
    <scope>NUCLEOTIDE SEQUENCE</scope>
    <source>
        <strain evidence="7">PHS-Z3</strain>
    </source>
</reference>
<gene>
    <name evidence="7" type="ORF">L1F29_07485</name>
</gene>
<evidence type="ECO:0000256" key="2">
    <source>
        <dbReference type="ARBA" id="ARBA00022692"/>
    </source>
</evidence>
<feature type="transmembrane region" description="Helical" evidence="5">
    <location>
        <begin position="255"/>
        <end position="271"/>
    </location>
</feature>
<feature type="transmembrane region" description="Helical" evidence="5">
    <location>
        <begin position="230"/>
        <end position="249"/>
    </location>
</feature>
<organism evidence="7 8">
    <name type="scientific">Paenibacillus spongiae</name>
    <dbReference type="NCBI Taxonomy" id="2909671"/>
    <lineage>
        <taxon>Bacteria</taxon>
        <taxon>Bacillati</taxon>
        <taxon>Bacillota</taxon>
        <taxon>Bacilli</taxon>
        <taxon>Bacillales</taxon>
        <taxon>Paenibacillaceae</taxon>
        <taxon>Paenibacillus</taxon>
    </lineage>
</organism>